<keyword evidence="4" id="KW-1185">Reference proteome</keyword>
<gene>
    <name evidence="3" type="ORF">HMPREF1177_01344</name>
    <name evidence="2" type="ORF">HMPREF1177_02116</name>
</gene>
<name>V7IC44_EIKCO</name>
<dbReference type="Proteomes" id="UP000018554">
    <property type="component" value="Unassembled WGS sequence"/>
</dbReference>
<dbReference type="RefSeq" id="WP_023887375.1">
    <property type="nucleotide sequence ID" value="NZ_KI635562.1"/>
</dbReference>
<dbReference type="EMBL" id="AZGQ01000006">
    <property type="protein sequence ID" value="ETA83428.1"/>
    <property type="molecule type" value="Genomic_DNA"/>
</dbReference>
<evidence type="ECO:0000313" key="4">
    <source>
        <dbReference type="Proteomes" id="UP000018554"/>
    </source>
</evidence>
<dbReference type="AlphaFoldDB" id="V7IC44"/>
<feature type="region of interest" description="Disordered" evidence="1">
    <location>
        <begin position="27"/>
        <end position="52"/>
    </location>
</feature>
<comment type="caution">
    <text evidence="3">The sequence shown here is derived from an EMBL/GenBank/DDBJ whole genome shotgun (WGS) entry which is preliminary data.</text>
</comment>
<dbReference type="PATRIC" id="fig|1073362.3.peg.1532"/>
<dbReference type="NCBIfam" id="TIGR01731">
    <property type="entry name" value="fil_hemag_20aa"/>
    <property type="match status" value="2"/>
</dbReference>
<evidence type="ECO:0000256" key="1">
    <source>
        <dbReference type="SAM" id="MobiDB-lite"/>
    </source>
</evidence>
<dbReference type="EMBL" id="AZGQ01000014">
    <property type="protein sequence ID" value="ETA82734.1"/>
    <property type="molecule type" value="Genomic_DNA"/>
</dbReference>
<reference evidence="3 4" key="1">
    <citation type="submission" date="2013-11" db="EMBL/GenBank/DDBJ databases">
        <title>The Genome Sequence of Eikenella corrodens CC92I.</title>
        <authorList>
            <consortium name="The Broad Institute Genomics Platform"/>
            <person name="Earl A."/>
            <person name="Allen-Vercoe E."/>
            <person name="Daigneault M."/>
            <person name="Young S.K."/>
            <person name="Zeng Q."/>
            <person name="Gargeya S."/>
            <person name="Fitzgerald M."/>
            <person name="Abouelleil A."/>
            <person name="Alvarado L."/>
            <person name="Chapman S.B."/>
            <person name="Gainer-Dewar J."/>
            <person name="Goldberg J."/>
            <person name="Griggs A."/>
            <person name="Gujja S."/>
            <person name="Hansen M."/>
            <person name="Howarth C."/>
            <person name="Imamovic A."/>
            <person name="Ireland A."/>
            <person name="Larimer J."/>
            <person name="McCowan C."/>
            <person name="Murphy C."/>
            <person name="Pearson M."/>
            <person name="Poon T.W."/>
            <person name="Priest M."/>
            <person name="Roberts A."/>
            <person name="Saif S."/>
            <person name="Shea T."/>
            <person name="Sykes S."/>
            <person name="Wortman J."/>
            <person name="Nusbaum C."/>
            <person name="Birren B."/>
        </authorList>
    </citation>
    <scope>NUCLEOTIDE SEQUENCE [LARGE SCALE GENOMIC DNA]</scope>
    <source>
        <strain evidence="3 4">CC92I</strain>
    </source>
</reference>
<accession>V7IC44</accession>
<proteinExistence type="predicted"/>
<evidence type="ECO:0000313" key="3">
    <source>
        <dbReference type="EMBL" id="ETA83428.1"/>
    </source>
</evidence>
<dbReference type="InterPro" id="IPR010069">
    <property type="entry name" value="CdiA_FHA1_rpt"/>
</dbReference>
<evidence type="ECO:0000313" key="2">
    <source>
        <dbReference type="EMBL" id="ETA82734.1"/>
    </source>
</evidence>
<sequence length="158" mass="16900">MFLHPKRIQARADSQNWQKPTVVIGHAPLEQNNGQPGQQPQPAPAPTVAAGNGSTAAAPVLSVLPAFADGNIQVTEHLDNDGGKITANGMTELSVGRQLDNQAKLHVGRLTANGQEVDNRQGSILANGTKECIHIADAWGLFILDWSQTIHFYRSPPT</sequence>
<organism evidence="3 4">
    <name type="scientific">Eikenella corrodens CC92I</name>
    <dbReference type="NCBI Taxonomy" id="1073362"/>
    <lineage>
        <taxon>Bacteria</taxon>
        <taxon>Pseudomonadati</taxon>
        <taxon>Pseudomonadota</taxon>
        <taxon>Betaproteobacteria</taxon>
        <taxon>Neisseriales</taxon>
        <taxon>Neisseriaceae</taxon>
        <taxon>Eikenella</taxon>
    </lineage>
</organism>
<protein>
    <submittedName>
        <fullName evidence="3">Uncharacterized protein</fullName>
    </submittedName>
</protein>
<dbReference type="HOGENOM" id="CLU_1666648_0_0_4"/>